<dbReference type="SUPFAM" id="SSF48371">
    <property type="entry name" value="ARM repeat"/>
    <property type="match status" value="1"/>
</dbReference>
<dbReference type="InterPro" id="IPR050781">
    <property type="entry name" value="CWC22_splicing_factor"/>
</dbReference>
<sequence length="306" mass="34264">MLCLSWISFSGTEIGASLLQAVVQDFDHLYKSPDCTEIGASLLQAVVQDFDHLYKSPDCHQVDNKRLDNHISFLVGLYQFKVLTHGLVYDILDLLIGTFDEKSIELILTILKTIGLSLRKDNAVRFKTSLLSIQSQANASSTLRDKPRTKFMLDILLAVKNNNVHKIPGYDTAAVVRMRTSLKFLVRPSCYVSELNISLQDLLKADEKGRWWIVGSAWSGADSDKPSSAPSTSAAPSQSAPSQFSAQIMELARKQRMNTDVRRNVFCVLTLIQTNLHQHQVHQQPPVNQPPVSSLRKSWSWRANSA</sequence>
<dbReference type="RefSeq" id="XP_026688149.1">
    <property type="nucleotide sequence ID" value="XM_026832348.1"/>
</dbReference>
<dbReference type="InterPro" id="IPR016024">
    <property type="entry name" value="ARM-type_fold"/>
</dbReference>
<organism evidence="3 4">
    <name type="scientific">Diaphorina citri</name>
    <name type="common">Asian citrus psyllid</name>
    <dbReference type="NCBI Taxonomy" id="121845"/>
    <lineage>
        <taxon>Eukaryota</taxon>
        <taxon>Metazoa</taxon>
        <taxon>Ecdysozoa</taxon>
        <taxon>Arthropoda</taxon>
        <taxon>Hexapoda</taxon>
        <taxon>Insecta</taxon>
        <taxon>Pterygota</taxon>
        <taxon>Neoptera</taxon>
        <taxon>Paraneoptera</taxon>
        <taxon>Hemiptera</taxon>
        <taxon>Sternorrhyncha</taxon>
        <taxon>Psylloidea</taxon>
        <taxon>Psyllidae</taxon>
        <taxon>Diaphorininae</taxon>
        <taxon>Diaphorina</taxon>
    </lineage>
</organism>
<feature type="region of interest" description="Disordered" evidence="1">
    <location>
        <begin position="280"/>
        <end position="306"/>
    </location>
</feature>
<keyword evidence="3" id="KW-1185">Reference proteome</keyword>
<dbReference type="Pfam" id="PF02854">
    <property type="entry name" value="MIF4G"/>
    <property type="match status" value="1"/>
</dbReference>
<dbReference type="KEGG" id="dci:103521881"/>
<dbReference type="PANTHER" id="PTHR18034">
    <property type="entry name" value="CELL CYCLE CONTROL PROTEIN CWF22-RELATED"/>
    <property type="match status" value="1"/>
</dbReference>
<evidence type="ECO:0000256" key="1">
    <source>
        <dbReference type="SAM" id="MobiDB-lite"/>
    </source>
</evidence>
<dbReference type="GO" id="GO:0005730">
    <property type="term" value="C:nucleolus"/>
    <property type="evidence" value="ECO:0007669"/>
    <property type="project" value="TreeGrafter"/>
</dbReference>
<evidence type="ECO:0000313" key="4">
    <source>
        <dbReference type="RefSeq" id="XP_026688149.1"/>
    </source>
</evidence>
<evidence type="ECO:0000259" key="2">
    <source>
        <dbReference type="Pfam" id="PF02854"/>
    </source>
</evidence>
<dbReference type="GeneID" id="103521881"/>
<dbReference type="STRING" id="121845.A0A3Q0JIB8"/>
<dbReference type="GO" id="GO:0042274">
    <property type="term" value="P:ribosomal small subunit biogenesis"/>
    <property type="evidence" value="ECO:0007669"/>
    <property type="project" value="TreeGrafter"/>
</dbReference>
<protein>
    <submittedName>
        <fullName evidence="4">Nucleolar MIF4G domain-containing protein 1 homolog</fullName>
    </submittedName>
</protein>
<proteinExistence type="predicted"/>
<dbReference type="PANTHER" id="PTHR18034:SF4">
    <property type="entry name" value="NUCLEOLAR MIF4G DOMAIN-CONTAINING PROTEIN 1"/>
    <property type="match status" value="1"/>
</dbReference>
<dbReference type="AlphaFoldDB" id="A0A3Q0JIB8"/>
<feature type="domain" description="MIF4G" evidence="2">
    <location>
        <begin position="16"/>
        <end position="163"/>
    </location>
</feature>
<gene>
    <name evidence="4" type="primary">LOC103521881</name>
</gene>
<dbReference type="InterPro" id="IPR003890">
    <property type="entry name" value="MIF4G-like_typ-3"/>
</dbReference>
<dbReference type="PaxDb" id="121845-A0A3Q0JIB8"/>
<feature type="compositionally biased region" description="Low complexity" evidence="1">
    <location>
        <begin position="280"/>
        <end position="292"/>
    </location>
</feature>
<reference evidence="4" key="1">
    <citation type="submission" date="2025-08" db="UniProtKB">
        <authorList>
            <consortium name="RefSeq"/>
        </authorList>
    </citation>
    <scope>IDENTIFICATION</scope>
</reference>
<feature type="region of interest" description="Disordered" evidence="1">
    <location>
        <begin position="219"/>
        <end position="241"/>
    </location>
</feature>
<feature type="compositionally biased region" description="Polar residues" evidence="1">
    <location>
        <begin position="295"/>
        <end position="306"/>
    </location>
</feature>
<feature type="compositionally biased region" description="Low complexity" evidence="1">
    <location>
        <begin position="226"/>
        <end position="241"/>
    </location>
</feature>
<accession>A0A3Q0JIB8</accession>
<dbReference type="Gene3D" id="1.25.40.180">
    <property type="match status" value="1"/>
</dbReference>
<evidence type="ECO:0000313" key="3">
    <source>
        <dbReference type="Proteomes" id="UP000079169"/>
    </source>
</evidence>
<dbReference type="GO" id="GO:0003723">
    <property type="term" value="F:RNA binding"/>
    <property type="evidence" value="ECO:0007669"/>
    <property type="project" value="InterPro"/>
</dbReference>
<name>A0A3Q0JIB8_DIACI</name>
<dbReference type="Proteomes" id="UP000079169">
    <property type="component" value="Unplaced"/>
</dbReference>